<organism evidence="3 4">
    <name type="scientific">Calorimonas adulescens</name>
    <dbReference type="NCBI Taxonomy" id="2606906"/>
    <lineage>
        <taxon>Bacteria</taxon>
        <taxon>Bacillati</taxon>
        <taxon>Bacillota</taxon>
        <taxon>Clostridia</taxon>
        <taxon>Thermoanaerobacterales</taxon>
        <taxon>Thermoanaerobacteraceae</taxon>
        <taxon>Calorimonas</taxon>
    </lineage>
</organism>
<protein>
    <submittedName>
        <fullName evidence="3">Insulinase family protein</fullName>
    </submittedName>
</protein>
<evidence type="ECO:0000259" key="1">
    <source>
        <dbReference type="Pfam" id="PF00675"/>
    </source>
</evidence>
<gene>
    <name evidence="3" type="ORF">FWJ32_06815</name>
</gene>
<reference evidence="3 4" key="1">
    <citation type="submission" date="2019-08" db="EMBL/GenBank/DDBJ databases">
        <title>Calorimonas adulescens gen. nov., sp. nov., an anaerobic thermophilic bacterium from Sakhalin hot spring.</title>
        <authorList>
            <person name="Khomyakova M.A."/>
            <person name="Merkel A.Y."/>
            <person name="Novikov A."/>
            <person name="Bonch-Osmolovskaya E.A."/>
            <person name="Slobodkin A.I."/>
        </authorList>
    </citation>
    <scope>NUCLEOTIDE SEQUENCE [LARGE SCALE GENOMIC DNA]</scope>
    <source>
        <strain evidence="3 4">A05MB</strain>
    </source>
</reference>
<dbReference type="NCBIfam" id="NF047421">
    <property type="entry name" value="YfmH_fam"/>
    <property type="match status" value="1"/>
</dbReference>
<accession>A0A5D8QBR0</accession>
<name>A0A5D8QBR0_9THEO</name>
<proteinExistence type="predicted"/>
<dbReference type="GO" id="GO:0046872">
    <property type="term" value="F:metal ion binding"/>
    <property type="evidence" value="ECO:0007669"/>
    <property type="project" value="InterPro"/>
</dbReference>
<dbReference type="EMBL" id="VTPS01000009">
    <property type="protein sequence ID" value="TZE81942.1"/>
    <property type="molecule type" value="Genomic_DNA"/>
</dbReference>
<sequence>MNFEEIIKDNVLNETIFRKKYENGLDAYVLPKKGFSKSFASLTVKYGSNDSNFVSLGSDRPIKVPDGVAHFLEHKMFEKEYGSVFERFDKLGVSANAYTTNTHTSYYFISTDNYYEALNILLEFVQVPYFTDETVEKEKGIIIQELRMYNDDPEREIFNNLLNSMFIEHPVKIDVGGTVESVRSIDKDVLYLCYNSFYKPDNMIFLSIGDVDPGKIFDYVEKRIVCKQQGEIKRIYSDEPDQIKESYIEKTMNVSMPLMILGFKDISKETNTKLLLKKYVDVTISLEALFGKSSEIYSELYNKGLITSNLGYEYEAELDYGFVLISCSTASPQKVNEEIREYIKTKSDVGIDEGEFMKAKRVIKGAVIKAFDSIETLGHFYNSFMVKGINVFEYIDVINNTTLSEVNERWKSILDFDRAVLSVIKPEERI</sequence>
<evidence type="ECO:0000259" key="2">
    <source>
        <dbReference type="Pfam" id="PF05193"/>
    </source>
</evidence>
<dbReference type="RefSeq" id="WP_149545216.1">
    <property type="nucleotide sequence ID" value="NZ_VTPS01000009.1"/>
</dbReference>
<dbReference type="Pfam" id="PF05193">
    <property type="entry name" value="Peptidase_M16_C"/>
    <property type="match status" value="1"/>
</dbReference>
<evidence type="ECO:0000313" key="4">
    <source>
        <dbReference type="Proteomes" id="UP000322976"/>
    </source>
</evidence>
<keyword evidence="4" id="KW-1185">Reference proteome</keyword>
<dbReference type="Pfam" id="PF00675">
    <property type="entry name" value="Peptidase_M16"/>
    <property type="match status" value="1"/>
</dbReference>
<dbReference type="PANTHER" id="PTHR11851">
    <property type="entry name" value="METALLOPROTEASE"/>
    <property type="match status" value="1"/>
</dbReference>
<dbReference type="Proteomes" id="UP000322976">
    <property type="component" value="Unassembled WGS sequence"/>
</dbReference>
<feature type="domain" description="Peptidase M16 N-terminal" evidence="1">
    <location>
        <begin position="63"/>
        <end position="176"/>
    </location>
</feature>
<comment type="caution">
    <text evidence="3">The sequence shown here is derived from an EMBL/GenBank/DDBJ whole genome shotgun (WGS) entry which is preliminary data.</text>
</comment>
<dbReference type="PANTHER" id="PTHR11851:SF134">
    <property type="entry name" value="ZINC-DEPENDENT PROTEASE"/>
    <property type="match status" value="1"/>
</dbReference>
<dbReference type="InterPro" id="IPR007863">
    <property type="entry name" value="Peptidase_M16_C"/>
</dbReference>
<dbReference type="InterPro" id="IPR011249">
    <property type="entry name" value="Metalloenz_LuxS/M16"/>
</dbReference>
<evidence type="ECO:0000313" key="3">
    <source>
        <dbReference type="EMBL" id="TZE81942.1"/>
    </source>
</evidence>
<dbReference type="AlphaFoldDB" id="A0A5D8QBR0"/>
<feature type="domain" description="Peptidase M16 C-terminal" evidence="2">
    <location>
        <begin position="184"/>
        <end position="361"/>
    </location>
</feature>
<dbReference type="Gene3D" id="3.30.830.10">
    <property type="entry name" value="Metalloenzyme, LuxS/M16 peptidase-like"/>
    <property type="match status" value="2"/>
</dbReference>
<dbReference type="InterPro" id="IPR011765">
    <property type="entry name" value="Pept_M16_N"/>
</dbReference>
<dbReference type="InterPro" id="IPR050361">
    <property type="entry name" value="MPP/UQCRC_Complex"/>
</dbReference>
<dbReference type="SUPFAM" id="SSF63411">
    <property type="entry name" value="LuxS/MPP-like metallohydrolase"/>
    <property type="match status" value="2"/>
</dbReference>